<evidence type="ECO:0000259" key="3">
    <source>
        <dbReference type="Pfam" id="PF14478"/>
    </source>
</evidence>
<comment type="caution">
    <text evidence="4">The sequence shown here is derived from an EMBL/GenBank/DDBJ whole genome shotgun (WGS) entry which is preliminary data.</text>
</comment>
<feature type="region of interest" description="Disordered" evidence="1">
    <location>
        <begin position="39"/>
        <end position="147"/>
    </location>
</feature>
<organism evidence="4 5">
    <name type="scientific">Neobacillus driksii</name>
    <dbReference type="NCBI Taxonomy" id="3035913"/>
    <lineage>
        <taxon>Bacteria</taxon>
        <taxon>Bacillati</taxon>
        <taxon>Bacillota</taxon>
        <taxon>Bacilli</taxon>
        <taxon>Bacillales</taxon>
        <taxon>Bacillaceae</taxon>
        <taxon>Neobacillus</taxon>
    </lineage>
</organism>
<keyword evidence="5" id="KW-1185">Reference proteome</keyword>
<proteinExistence type="predicted"/>
<feature type="compositionally biased region" description="Polar residues" evidence="1">
    <location>
        <begin position="70"/>
        <end position="87"/>
    </location>
</feature>
<evidence type="ECO:0000256" key="1">
    <source>
        <dbReference type="SAM" id="MobiDB-lite"/>
    </source>
</evidence>
<feature type="compositionally biased region" description="Basic and acidic residues" evidence="1">
    <location>
        <begin position="39"/>
        <end position="66"/>
    </location>
</feature>
<dbReference type="Gene3D" id="2.170.130.30">
    <property type="match status" value="1"/>
</dbReference>
<dbReference type="RefSeq" id="WP_306075039.1">
    <property type="nucleotide sequence ID" value="NZ_JAROBZ020000001.1"/>
</dbReference>
<feature type="chain" id="PRO_5045375882" evidence="2">
    <location>
        <begin position="24"/>
        <end position="253"/>
    </location>
</feature>
<reference evidence="4 5" key="1">
    <citation type="submission" date="2024-05" db="EMBL/GenBank/DDBJ databases">
        <authorList>
            <person name="Venkateswaran K."/>
        </authorList>
    </citation>
    <scope>NUCLEOTIDE SEQUENCE [LARGE SCALE GENOMIC DNA]</scope>
    <source>
        <strain evidence="4 5">179-C4-2-HS</strain>
    </source>
</reference>
<feature type="compositionally biased region" description="Low complexity" evidence="1">
    <location>
        <begin position="100"/>
        <end position="123"/>
    </location>
</feature>
<feature type="signal peptide" evidence="2">
    <location>
        <begin position="1"/>
        <end position="23"/>
    </location>
</feature>
<evidence type="ECO:0000313" key="5">
    <source>
        <dbReference type="Proteomes" id="UP001241748"/>
    </source>
</evidence>
<evidence type="ECO:0000313" key="4">
    <source>
        <dbReference type="EMBL" id="MFB3167510.1"/>
    </source>
</evidence>
<dbReference type="InterPro" id="IPR027954">
    <property type="entry name" value="Transcobalamin-like_C"/>
</dbReference>
<evidence type="ECO:0000256" key="2">
    <source>
        <dbReference type="SAM" id="SignalP"/>
    </source>
</evidence>
<dbReference type="Proteomes" id="UP001241748">
    <property type="component" value="Unassembled WGS sequence"/>
</dbReference>
<dbReference type="EMBL" id="JAROBZ020000001">
    <property type="protein sequence ID" value="MFB3167510.1"/>
    <property type="molecule type" value="Genomic_DNA"/>
</dbReference>
<accession>A0ABV4YRL5</accession>
<gene>
    <name evidence="4" type="ORF">P5G62_010350</name>
</gene>
<protein>
    <submittedName>
        <fullName evidence="4">DUF4430 domain-containing protein</fullName>
    </submittedName>
</protein>
<name>A0ABV4YRL5_9BACI</name>
<keyword evidence="2" id="KW-0732">Signal</keyword>
<feature type="domain" description="Transcobalamin-like C-terminal" evidence="3">
    <location>
        <begin position="173"/>
        <end position="248"/>
    </location>
</feature>
<dbReference type="PROSITE" id="PS51257">
    <property type="entry name" value="PROKAR_LIPOPROTEIN"/>
    <property type="match status" value="1"/>
</dbReference>
<dbReference type="Pfam" id="PF14478">
    <property type="entry name" value="DUF4430"/>
    <property type="match status" value="1"/>
</dbReference>
<sequence>MMKKYLVVLTAMLLALVIGLSGCGSKVQTSSESIKEQAEKVEKTQKNEESEEKVSDKVVTEQKAEEETVSTEAVSQTQTEASTNVATPSGKKSEQTNVITQQKASTSTTTPSPSQSTTTTTQPKQEEKKEEEPVTPPAEQPKAEPLLNVSMSIQGPSDLGTILKTTTVQVKAGETIFSVLLSVANSKGIQVDYSGKGALAYVEGIQNVYEFDYGPRSGWTCLRNGSTIEKSSGAIQVQEGDHIEWVYTEDYTE</sequence>